<evidence type="ECO:0000256" key="2">
    <source>
        <dbReference type="ARBA" id="ARBA00022741"/>
    </source>
</evidence>
<dbReference type="GO" id="GO:0005525">
    <property type="term" value="F:GTP binding"/>
    <property type="evidence" value="ECO:0007669"/>
    <property type="project" value="UniProtKB-KW"/>
</dbReference>
<evidence type="ECO:0000256" key="3">
    <source>
        <dbReference type="ARBA" id="ARBA00022801"/>
    </source>
</evidence>
<organism evidence="6">
    <name type="scientific">Fervidicoccus fontis</name>
    <dbReference type="NCBI Taxonomy" id="683846"/>
    <lineage>
        <taxon>Archaea</taxon>
        <taxon>Thermoproteota</taxon>
        <taxon>Thermoprotei</taxon>
        <taxon>Fervidicoccales</taxon>
        <taxon>Fervidicoccaceae</taxon>
        <taxon>Fervidicoccus</taxon>
    </lineage>
</organism>
<name>A0A7C1I1J3_9CREN</name>
<evidence type="ECO:0000256" key="1">
    <source>
        <dbReference type="ARBA" id="ARBA00005290"/>
    </source>
</evidence>
<dbReference type="AlphaFoldDB" id="A0A7C1I1J3"/>
<dbReference type="InterPro" id="IPR003593">
    <property type="entry name" value="AAA+_ATPase"/>
</dbReference>
<dbReference type="GO" id="GO:0003924">
    <property type="term" value="F:GTPase activity"/>
    <property type="evidence" value="ECO:0007669"/>
    <property type="project" value="TreeGrafter"/>
</dbReference>
<proteinExistence type="inferred from homology"/>
<keyword evidence="4" id="KW-0342">GTP-binding</keyword>
<feature type="domain" description="AAA+ ATPase" evidence="5">
    <location>
        <begin position="2"/>
        <end position="176"/>
    </location>
</feature>
<accession>A0A7C1I1J3</accession>
<dbReference type="Gene3D" id="3.40.50.300">
    <property type="entry name" value="P-loop containing nucleotide triphosphate hydrolases"/>
    <property type="match status" value="1"/>
</dbReference>
<evidence type="ECO:0000313" key="6">
    <source>
        <dbReference type="EMBL" id="HDS10524.1"/>
    </source>
</evidence>
<comment type="similarity">
    <text evidence="1">Belongs to the GPN-loop GTPase family.</text>
</comment>
<dbReference type="PANTHER" id="PTHR21231:SF8">
    <property type="entry name" value="GPN-LOOP GTPASE 1"/>
    <property type="match status" value="1"/>
</dbReference>
<dbReference type="PANTHER" id="PTHR21231">
    <property type="entry name" value="XPA-BINDING PROTEIN 1-RELATED"/>
    <property type="match status" value="1"/>
</dbReference>
<evidence type="ECO:0000259" key="5">
    <source>
        <dbReference type="SMART" id="SM00382"/>
    </source>
</evidence>
<dbReference type="Pfam" id="PF03029">
    <property type="entry name" value="ATP_bind_1"/>
    <property type="match status" value="1"/>
</dbReference>
<keyword evidence="3" id="KW-0378">Hydrolase</keyword>
<keyword evidence="2" id="KW-0547">Nucleotide-binding</keyword>
<dbReference type="SMART" id="SM00382">
    <property type="entry name" value="AAA"/>
    <property type="match status" value="1"/>
</dbReference>
<dbReference type="EMBL" id="DSDY01000092">
    <property type="protein sequence ID" value="HDS10524.1"/>
    <property type="molecule type" value="Genomic_DNA"/>
</dbReference>
<dbReference type="InterPro" id="IPR004130">
    <property type="entry name" value="Gpn"/>
</dbReference>
<comment type="caution">
    <text evidence="6">The sequence shown here is derived from an EMBL/GenBank/DDBJ whole genome shotgun (WGS) entry which is preliminary data.</text>
</comment>
<gene>
    <name evidence="6" type="ORF">ENO04_02715</name>
</gene>
<evidence type="ECO:0000256" key="4">
    <source>
        <dbReference type="ARBA" id="ARBA00023134"/>
    </source>
</evidence>
<sequence>MGPKFFIIAGTAGSGKSTLTKLFGDWLESNDIPVVRVNLDPAAEDLPYTPNVDVRDYVDVYQVMRKYKLGPNGALLVSMDILVNHSEEISKEIYRNTTPRDYVLIDTPGQLEIFAFRRGSQELIKNLVLDNKATIGFLMDSSLISSSLNVISLLLLANSVYLRLRLPMITIISKYDLLNDEMKRVIDAMTEDPELINEIIYKEDVPESGIEDLIEVAISRNYGLIPVSVYDDSTFEALFSALQNSMNSIDDIETSI</sequence>
<dbReference type="InterPro" id="IPR027417">
    <property type="entry name" value="P-loop_NTPase"/>
</dbReference>
<dbReference type="SUPFAM" id="SSF52540">
    <property type="entry name" value="P-loop containing nucleoside triphosphate hydrolases"/>
    <property type="match status" value="1"/>
</dbReference>
<reference evidence="6" key="1">
    <citation type="journal article" date="2020" name="mSystems">
        <title>Genome- and Community-Level Interaction Insights into Carbon Utilization and Element Cycling Functions of Hydrothermarchaeota in Hydrothermal Sediment.</title>
        <authorList>
            <person name="Zhou Z."/>
            <person name="Liu Y."/>
            <person name="Xu W."/>
            <person name="Pan J."/>
            <person name="Luo Z.H."/>
            <person name="Li M."/>
        </authorList>
    </citation>
    <scope>NUCLEOTIDE SEQUENCE [LARGE SCALE GENOMIC DNA]</scope>
    <source>
        <strain evidence="6">SpSt-123</strain>
    </source>
</reference>
<protein>
    <submittedName>
        <fullName evidence="6">GTPase</fullName>
    </submittedName>
</protein>